<evidence type="ECO:0000313" key="12">
    <source>
        <dbReference type="EMBL" id="KTD32775.1"/>
    </source>
</evidence>
<name>A0A0W0WKB9_9GAMM</name>
<evidence type="ECO:0000256" key="5">
    <source>
        <dbReference type="ARBA" id="ARBA00022643"/>
    </source>
</evidence>
<dbReference type="GO" id="GO:0046872">
    <property type="term" value="F:metal ion binding"/>
    <property type="evidence" value="ECO:0007669"/>
    <property type="project" value="UniProtKB-KW"/>
</dbReference>
<accession>A0A0W0WKB9</accession>
<comment type="similarity">
    <text evidence="3">In the N-terminal section; belongs to the NADH:flavin oxidoreductase/NADH oxidase family.</text>
</comment>
<dbReference type="InterPro" id="IPR001155">
    <property type="entry name" value="OxRdtase_FMN_N"/>
</dbReference>
<dbReference type="InterPro" id="IPR023753">
    <property type="entry name" value="FAD/NAD-binding_dom"/>
</dbReference>
<dbReference type="InterPro" id="IPR036188">
    <property type="entry name" value="FAD/NAD-bd_sf"/>
</dbReference>
<dbReference type="PATRIC" id="fig|45070.6.peg.2557"/>
<dbReference type="PRINTS" id="PR00368">
    <property type="entry name" value="FADPNR"/>
</dbReference>
<dbReference type="InterPro" id="IPR051793">
    <property type="entry name" value="NADH:flavin_oxidoreductase"/>
</dbReference>
<proteinExistence type="inferred from homology"/>
<protein>
    <submittedName>
        <fullName evidence="12">2,4-dienoyl-CoA reductase FadH1</fullName>
    </submittedName>
</protein>
<reference evidence="12 13" key="1">
    <citation type="submission" date="2015-11" db="EMBL/GenBank/DDBJ databases">
        <title>Genomic analysis of 38 Legionella species identifies large and diverse effector repertoires.</title>
        <authorList>
            <person name="Burstein D."/>
            <person name="Amaro F."/>
            <person name="Zusman T."/>
            <person name="Lifshitz Z."/>
            <person name="Cohen O."/>
            <person name="Gilbert J.A."/>
            <person name="Pupko T."/>
            <person name="Shuman H.A."/>
            <person name="Segal G."/>
        </authorList>
    </citation>
    <scope>NUCLEOTIDE SEQUENCE [LARGE SCALE GENOMIC DNA]</scope>
    <source>
        <strain evidence="12 13">ATCC 49506</strain>
    </source>
</reference>
<dbReference type="GO" id="GO:0051536">
    <property type="term" value="F:iron-sulfur cluster binding"/>
    <property type="evidence" value="ECO:0007669"/>
    <property type="project" value="UniProtKB-KW"/>
</dbReference>
<keyword evidence="7" id="KW-0560">Oxidoreductase</keyword>
<keyword evidence="4" id="KW-0285">Flavoprotein</keyword>
<dbReference type="SUPFAM" id="SSF51971">
    <property type="entry name" value="Nucleotide-binding domain"/>
    <property type="match status" value="1"/>
</dbReference>
<evidence type="ECO:0000256" key="1">
    <source>
        <dbReference type="ARBA" id="ARBA00001917"/>
    </source>
</evidence>
<evidence type="ECO:0000256" key="6">
    <source>
        <dbReference type="ARBA" id="ARBA00022723"/>
    </source>
</evidence>
<evidence type="ECO:0000256" key="3">
    <source>
        <dbReference type="ARBA" id="ARBA00011048"/>
    </source>
</evidence>
<evidence type="ECO:0000256" key="2">
    <source>
        <dbReference type="ARBA" id="ARBA00001966"/>
    </source>
</evidence>
<keyword evidence="13" id="KW-1185">Reference proteome</keyword>
<evidence type="ECO:0000256" key="4">
    <source>
        <dbReference type="ARBA" id="ARBA00022630"/>
    </source>
</evidence>
<dbReference type="Pfam" id="PF00724">
    <property type="entry name" value="Oxidored_FMN"/>
    <property type="match status" value="1"/>
</dbReference>
<dbReference type="AlphaFoldDB" id="A0A0W0WKB9"/>
<dbReference type="Pfam" id="PF07992">
    <property type="entry name" value="Pyr_redox_2"/>
    <property type="match status" value="1"/>
</dbReference>
<gene>
    <name evidence="12" type="primary">fadH</name>
    <name evidence="12" type="ORF">Lnau_2423</name>
</gene>
<sequence length="675" mass="74732">MELRIDNTPFKAIFQPLNLGFTQLRNRLLMGSMHTGLEEEKEGLDRLAAFYRERAQGGAALIVTGGFAPNRAGRLAPFAAKLTSSKEQQRHETVTHTVHEAGGKIALQILHAGRYGYHPFIVAPSGIKSPISPFKPWVMSKRRVVKTIKHFARCARLAKEAGYDGVEIMGSEGYLINQFIVAHTNQRQDEWGGSFANRMRFPVEVVKAVREAVGSNFIIIYRLSMLDLIAEGSSWEEIVLLAKAIENAGATLINTGIGWHEARIPTIATMVPAAAFTQITKRLKPEVSIPLITSNRINTPELANDLLAEGFADMVSMARPFLADPQFANKAKLGESEAINICIACNQACLDRVFVNKTASCLVNPRACNETELVYQTVHHPKQIAVVGAGPAGLAFAAVAAERGHKVSLFEKAEVLGGQFNLAKNIPGKEIFQYTINYFNYQLRKYQVDIHLNTAADIDCLKGFDEVILATGITPRIPEIKGLDHEKVMTYVELIQGRKSPGKRVAVIGAGGIGFDVAEWLTHEHQGENKPQFYDEWGIDISMSHRGGIKQAEISKSPREVYLLQRKKEKHGKRLGKTTGWIHRLSLKHKQVKMLAGVSYELIDDEGLHIRIDDQPRLLEVDSIVICTGQNELRDLFEPLKELGQSVHLIGGAFKALELDARHAIDQACRLAALI</sequence>
<dbReference type="Gene3D" id="3.20.20.70">
    <property type="entry name" value="Aldolase class I"/>
    <property type="match status" value="1"/>
</dbReference>
<dbReference type="GO" id="GO:0016491">
    <property type="term" value="F:oxidoreductase activity"/>
    <property type="evidence" value="ECO:0007669"/>
    <property type="project" value="UniProtKB-KW"/>
</dbReference>
<dbReference type="SUPFAM" id="SSF51905">
    <property type="entry name" value="FAD/NAD(P)-binding domain"/>
    <property type="match status" value="1"/>
</dbReference>
<evidence type="ECO:0000256" key="9">
    <source>
        <dbReference type="ARBA" id="ARBA00023014"/>
    </source>
</evidence>
<dbReference type="Gene3D" id="3.50.50.60">
    <property type="entry name" value="FAD/NAD(P)-binding domain"/>
    <property type="match status" value="1"/>
</dbReference>
<evidence type="ECO:0000256" key="8">
    <source>
        <dbReference type="ARBA" id="ARBA00023004"/>
    </source>
</evidence>
<dbReference type="SUPFAM" id="SSF51395">
    <property type="entry name" value="FMN-linked oxidoreductases"/>
    <property type="match status" value="1"/>
</dbReference>
<dbReference type="GO" id="GO:0010181">
    <property type="term" value="F:FMN binding"/>
    <property type="evidence" value="ECO:0007669"/>
    <property type="project" value="InterPro"/>
</dbReference>
<dbReference type="RefSeq" id="WP_058505423.1">
    <property type="nucleotide sequence ID" value="NZ_CAAAIF010000004.1"/>
</dbReference>
<evidence type="ECO:0000313" key="13">
    <source>
        <dbReference type="Proteomes" id="UP000054725"/>
    </source>
</evidence>
<keyword evidence="9" id="KW-0411">Iron-sulfur</keyword>
<evidence type="ECO:0000259" key="10">
    <source>
        <dbReference type="Pfam" id="PF00724"/>
    </source>
</evidence>
<feature type="domain" description="FAD/NAD(P)-binding" evidence="11">
    <location>
        <begin position="383"/>
        <end position="637"/>
    </location>
</feature>
<keyword evidence="5" id="KW-0288">FMN</keyword>
<keyword evidence="6" id="KW-0479">Metal-binding</keyword>
<dbReference type="PANTHER" id="PTHR42917:SF2">
    <property type="entry name" value="2,4-DIENOYL-COA REDUCTASE [(2E)-ENOYL-COA-PRODUCING]"/>
    <property type="match status" value="1"/>
</dbReference>
<comment type="caution">
    <text evidence="12">The sequence shown here is derived from an EMBL/GenBank/DDBJ whole genome shotgun (WGS) entry which is preliminary data.</text>
</comment>
<comment type="cofactor">
    <cofactor evidence="2">
        <name>[4Fe-4S] cluster</name>
        <dbReference type="ChEBI" id="CHEBI:49883"/>
    </cofactor>
</comment>
<dbReference type="OrthoDB" id="8523426at2"/>
<dbReference type="EMBL" id="LNYO01000024">
    <property type="protein sequence ID" value="KTD32775.1"/>
    <property type="molecule type" value="Genomic_DNA"/>
</dbReference>
<keyword evidence="8" id="KW-0408">Iron</keyword>
<feature type="domain" description="NADH:flavin oxidoreductase/NADH oxidase N-terminal" evidence="10">
    <location>
        <begin position="13"/>
        <end position="334"/>
    </location>
</feature>
<dbReference type="Proteomes" id="UP000054725">
    <property type="component" value="Unassembled WGS sequence"/>
</dbReference>
<dbReference type="Gene3D" id="3.40.50.720">
    <property type="entry name" value="NAD(P)-binding Rossmann-like Domain"/>
    <property type="match status" value="1"/>
</dbReference>
<dbReference type="FunFam" id="3.20.20.70:FF:000082">
    <property type="entry name" value="NADPH-dependent 2,4-dienoyl-CoA reductase"/>
    <property type="match status" value="1"/>
</dbReference>
<organism evidence="12 13">
    <name type="scientific">Legionella nautarum</name>
    <dbReference type="NCBI Taxonomy" id="45070"/>
    <lineage>
        <taxon>Bacteria</taxon>
        <taxon>Pseudomonadati</taxon>
        <taxon>Pseudomonadota</taxon>
        <taxon>Gammaproteobacteria</taxon>
        <taxon>Legionellales</taxon>
        <taxon>Legionellaceae</taxon>
        <taxon>Legionella</taxon>
    </lineage>
</organism>
<dbReference type="PANTHER" id="PTHR42917">
    <property type="entry name" value="2,4-DIENOYL-COA REDUCTASE"/>
    <property type="match status" value="1"/>
</dbReference>
<dbReference type="CDD" id="cd02930">
    <property type="entry name" value="DCR_FMN"/>
    <property type="match status" value="1"/>
</dbReference>
<evidence type="ECO:0000259" key="11">
    <source>
        <dbReference type="Pfam" id="PF07992"/>
    </source>
</evidence>
<dbReference type="InterPro" id="IPR013785">
    <property type="entry name" value="Aldolase_TIM"/>
</dbReference>
<comment type="cofactor">
    <cofactor evidence="1">
        <name>FMN</name>
        <dbReference type="ChEBI" id="CHEBI:58210"/>
    </cofactor>
</comment>
<dbReference type="STRING" id="45070.Lnau_2423"/>
<evidence type="ECO:0000256" key="7">
    <source>
        <dbReference type="ARBA" id="ARBA00023002"/>
    </source>
</evidence>